<protein>
    <recommendedName>
        <fullName evidence="6">DUF4005 domain-containing protein</fullName>
    </recommendedName>
</protein>
<dbReference type="InterPro" id="IPR000048">
    <property type="entry name" value="IQ_motif_EF-hand-BS"/>
</dbReference>
<comment type="function">
    <text evidence="3">May be involved in cooperative interactions with calmodulins or calmodulin-like proteins. Recruits calmodulin proteins to microtubules, thus being a potential scaffold in cellular signaling and trafficking. May associate with nucleic acids and regulate gene expression at the transcriptional or post-transcriptional level.</text>
</comment>
<reference evidence="4" key="1">
    <citation type="journal article" date="2023" name="Plant Biotechnol. J.">
        <title>Chromosome-level wild Hevea brasiliensis genome provides new tools for genomic-assisted breeding and valuable loci to elevate rubber yield.</title>
        <authorList>
            <person name="Cheng H."/>
            <person name="Song X."/>
            <person name="Hu Y."/>
            <person name="Wu T."/>
            <person name="Yang Q."/>
            <person name="An Z."/>
            <person name="Feng S."/>
            <person name="Deng Z."/>
            <person name="Wu W."/>
            <person name="Zeng X."/>
            <person name="Tu M."/>
            <person name="Wang X."/>
            <person name="Huang H."/>
        </authorList>
    </citation>
    <scope>NUCLEOTIDE SEQUENCE</scope>
    <source>
        <strain evidence="4">MT/VB/25A 57/8</strain>
    </source>
</reference>
<name>A0ABQ9KSG1_HEVBR</name>
<dbReference type="Gene3D" id="1.20.5.190">
    <property type="match status" value="1"/>
</dbReference>
<dbReference type="PANTHER" id="PTHR32295">
    <property type="entry name" value="IQ-DOMAIN 5-RELATED"/>
    <property type="match status" value="1"/>
</dbReference>
<dbReference type="EMBL" id="JARPOI010000016">
    <property type="protein sequence ID" value="KAJ9146907.1"/>
    <property type="molecule type" value="Genomic_DNA"/>
</dbReference>
<evidence type="ECO:0000256" key="2">
    <source>
        <dbReference type="ARBA" id="ARBA00024341"/>
    </source>
</evidence>
<accession>A0ABQ9KSG1</accession>
<comment type="similarity">
    <text evidence="2">Belongs to the IQD family.</text>
</comment>
<evidence type="ECO:0000256" key="1">
    <source>
        <dbReference type="ARBA" id="ARBA00022860"/>
    </source>
</evidence>
<dbReference type="PROSITE" id="PS50096">
    <property type="entry name" value="IQ"/>
    <property type="match status" value="2"/>
</dbReference>
<evidence type="ECO:0000313" key="5">
    <source>
        <dbReference type="Proteomes" id="UP001174677"/>
    </source>
</evidence>
<organism evidence="4 5">
    <name type="scientific">Hevea brasiliensis</name>
    <name type="common">Para rubber tree</name>
    <name type="synonym">Siphonia brasiliensis</name>
    <dbReference type="NCBI Taxonomy" id="3981"/>
    <lineage>
        <taxon>Eukaryota</taxon>
        <taxon>Viridiplantae</taxon>
        <taxon>Streptophyta</taxon>
        <taxon>Embryophyta</taxon>
        <taxon>Tracheophyta</taxon>
        <taxon>Spermatophyta</taxon>
        <taxon>Magnoliopsida</taxon>
        <taxon>eudicotyledons</taxon>
        <taxon>Gunneridae</taxon>
        <taxon>Pentapetalae</taxon>
        <taxon>rosids</taxon>
        <taxon>fabids</taxon>
        <taxon>Malpighiales</taxon>
        <taxon>Euphorbiaceae</taxon>
        <taxon>Crotonoideae</taxon>
        <taxon>Micrandreae</taxon>
        <taxon>Hevea</taxon>
    </lineage>
</organism>
<comment type="caution">
    <text evidence="4">The sequence shown here is derived from an EMBL/GenBank/DDBJ whole genome shotgun (WGS) entry which is preliminary data.</text>
</comment>
<keyword evidence="5" id="KW-1185">Reference proteome</keyword>
<dbReference type="Pfam" id="PF00612">
    <property type="entry name" value="IQ"/>
    <property type="match status" value="1"/>
</dbReference>
<keyword evidence="1" id="KW-0112">Calmodulin-binding</keyword>
<dbReference type="SMART" id="SM00015">
    <property type="entry name" value="IQ"/>
    <property type="match status" value="2"/>
</dbReference>
<dbReference type="InterPro" id="IPR027417">
    <property type="entry name" value="P-loop_NTPase"/>
</dbReference>
<evidence type="ECO:0008006" key="6">
    <source>
        <dbReference type="Google" id="ProtNLM"/>
    </source>
</evidence>
<dbReference type="PANTHER" id="PTHR32295:SF108">
    <property type="entry name" value="PROTEIN IQ-DOMAIN 20"/>
    <property type="match status" value="1"/>
</dbReference>
<gene>
    <name evidence="4" type="ORF">P3X46_029121</name>
</gene>
<dbReference type="Proteomes" id="UP001174677">
    <property type="component" value="Chromosome 16"/>
</dbReference>
<dbReference type="SUPFAM" id="SSF52540">
    <property type="entry name" value="P-loop containing nucleoside triphosphate hydrolases"/>
    <property type="match status" value="1"/>
</dbReference>
<evidence type="ECO:0000313" key="4">
    <source>
        <dbReference type="EMBL" id="KAJ9146907.1"/>
    </source>
</evidence>
<sequence>MARMTTSRKWFDMIRRKFLRSSSHRNTIVLDSNSCSSPHDEAKTDEKASYKELISEISLISRKQLTQEDIAAMKVQAIFRGHLARRAFRALRSLVKMQALVRGAYVRKQTRIALHCMQVLVRLQVRVRARQLQLLGTCSD</sequence>
<proteinExistence type="inferred from homology"/>
<evidence type="ECO:0000256" key="3">
    <source>
        <dbReference type="ARBA" id="ARBA00045534"/>
    </source>
</evidence>